<accession>F2LXA7</accession>
<keyword evidence="4" id="KW-1003">Cell membrane</keyword>
<evidence type="ECO:0000256" key="2">
    <source>
        <dbReference type="ARBA" id="ARBA00005417"/>
    </source>
</evidence>
<dbReference type="KEGG" id="hmr:Hipma_1262"/>
<dbReference type="RefSeq" id="WP_013682254.1">
    <property type="nucleotide sequence ID" value="NC_015318.1"/>
</dbReference>
<dbReference type="PANTHER" id="PTHR43297">
    <property type="entry name" value="OLIGOPEPTIDE TRANSPORT ATP-BINDING PROTEIN APPD"/>
    <property type="match status" value="1"/>
</dbReference>
<evidence type="ECO:0000259" key="8">
    <source>
        <dbReference type="PROSITE" id="PS50893"/>
    </source>
</evidence>
<feature type="domain" description="ABC transporter" evidence="8">
    <location>
        <begin position="4"/>
        <end position="252"/>
    </location>
</feature>
<name>F2LXA7_HIPMA</name>
<dbReference type="InterPro" id="IPR050388">
    <property type="entry name" value="ABC_Ni/Peptide_Import"/>
</dbReference>
<evidence type="ECO:0000256" key="1">
    <source>
        <dbReference type="ARBA" id="ARBA00004417"/>
    </source>
</evidence>
<organism evidence="9 10">
    <name type="scientific">Hippea maritima (strain ATCC 700847 / DSM 10411 / MH2)</name>
    <dbReference type="NCBI Taxonomy" id="760142"/>
    <lineage>
        <taxon>Bacteria</taxon>
        <taxon>Pseudomonadati</taxon>
        <taxon>Campylobacterota</taxon>
        <taxon>Desulfurellia</taxon>
        <taxon>Desulfurellales</taxon>
        <taxon>Hippeaceae</taxon>
        <taxon>Hippea</taxon>
    </lineage>
</organism>
<reference evidence="9 10" key="1">
    <citation type="journal article" date="2011" name="Stand. Genomic Sci.">
        <title>Complete genome sequence of the thermophilic sulfur-reducer Hippea maritima type strain (MH(2)).</title>
        <authorList>
            <person name="Huntemann M."/>
            <person name="Lu M."/>
            <person name="Nolan M."/>
            <person name="Lapidus A."/>
            <person name="Lucas S."/>
            <person name="Hammon N."/>
            <person name="Deshpande S."/>
            <person name="Cheng J.F."/>
            <person name="Tapia R."/>
            <person name="Han C."/>
            <person name="Goodwin L."/>
            <person name="Pitluck S."/>
            <person name="Liolios K."/>
            <person name="Pagani I."/>
            <person name="Ivanova N."/>
            <person name="Ovchinikova G."/>
            <person name="Pati A."/>
            <person name="Chen A."/>
            <person name="Palaniappan K."/>
            <person name="Land M."/>
            <person name="Hauser L."/>
            <person name="Jeffries C.D."/>
            <person name="Detter J.C."/>
            <person name="Brambilla E.M."/>
            <person name="Rohde M."/>
            <person name="Spring S."/>
            <person name="Goker M."/>
            <person name="Woyke T."/>
            <person name="Bristow J."/>
            <person name="Eisen J.A."/>
            <person name="Markowitz V."/>
            <person name="Hugenholtz P."/>
            <person name="Kyrpides N.C."/>
            <person name="Klenk H.P."/>
            <person name="Mavromatis K."/>
        </authorList>
    </citation>
    <scope>NUCLEOTIDE SEQUENCE [LARGE SCALE GENOMIC DNA]</scope>
    <source>
        <strain evidence="10">ATCC 700847 / DSM 10411 / MH2</strain>
    </source>
</reference>
<dbReference type="Gene3D" id="3.40.50.300">
    <property type="entry name" value="P-loop containing nucleotide triphosphate hydrolases"/>
    <property type="match status" value="1"/>
</dbReference>
<dbReference type="OrthoDB" id="9809450at2"/>
<keyword evidence="5" id="KW-0547">Nucleotide-binding</keyword>
<dbReference type="FunCoup" id="F2LXA7">
    <property type="interactions" value="140"/>
</dbReference>
<comment type="subcellular location">
    <subcellularLocation>
        <location evidence="1">Cell inner membrane</location>
        <topology evidence="1">Peripheral membrane protein</topology>
    </subcellularLocation>
</comment>
<dbReference type="PROSITE" id="PS50893">
    <property type="entry name" value="ABC_TRANSPORTER_2"/>
    <property type="match status" value="1"/>
</dbReference>
<comment type="similarity">
    <text evidence="2">Belongs to the ABC transporter superfamily.</text>
</comment>
<evidence type="ECO:0000256" key="3">
    <source>
        <dbReference type="ARBA" id="ARBA00022448"/>
    </source>
</evidence>
<dbReference type="HOGENOM" id="CLU_000604_1_23_7"/>
<dbReference type="FunFam" id="3.40.50.300:FF:000016">
    <property type="entry name" value="Oligopeptide ABC transporter ATP-binding component"/>
    <property type="match status" value="1"/>
</dbReference>
<keyword evidence="10" id="KW-1185">Reference proteome</keyword>
<protein>
    <submittedName>
        <fullName evidence="9">Oligopeptide/dipeptide ABC transporter, ATPase subunit</fullName>
        <ecNumber evidence="9">3.6.3.24</ecNumber>
    </submittedName>
</protein>
<dbReference type="AlphaFoldDB" id="F2LXA7"/>
<dbReference type="InterPro" id="IPR003593">
    <property type="entry name" value="AAA+_ATPase"/>
</dbReference>
<keyword evidence="7" id="KW-0472">Membrane</keyword>
<sequence>MALVEIKDLRIEYQTRSGNLSAVAGLNLNINEQESLGIVGESGCGKSTLGTAIMKLSPQNAKLTGQIIFEGKDILKLKSEDVRKIRGKDISMIFQDPMTSLNPIMRIRDHFFELFKVHYPKMTKEEMIKIASEALLSVGVDPSRLDNYPFEFSGGMRQRVMIAIAICLKPKLLIADEPTTSLDVVVQEQIMQVLKNLKKTKNMSIMLITHDMGIVAELAEKVAVMYAGWMVEYSTVLELYNKPLHPYTQLLLESIPNVKIDDMELKHIPGSLPDLKNPPKGCRFHPRCPFAKDICKKEEPPTVEIENRKVKCWLYGDKT</sequence>
<evidence type="ECO:0000256" key="7">
    <source>
        <dbReference type="ARBA" id="ARBA00023136"/>
    </source>
</evidence>
<dbReference type="Pfam" id="PF08352">
    <property type="entry name" value="oligo_HPY"/>
    <property type="match status" value="1"/>
</dbReference>
<reference evidence="10" key="2">
    <citation type="submission" date="2011-03" db="EMBL/GenBank/DDBJ databases">
        <title>The complete genome of Hippea maritima DSM 10411.</title>
        <authorList>
            <consortium name="US DOE Joint Genome Institute (JGI-PGF)"/>
            <person name="Lucas S."/>
            <person name="Copeland A."/>
            <person name="Lapidus A."/>
            <person name="Bruce D."/>
            <person name="Goodwin L."/>
            <person name="Pitluck S."/>
            <person name="Peters L."/>
            <person name="Kyrpides N."/>
            <person name="Mavromatis K."/>
            <person name="Pagani I."/>
            <person name="Ivanova N."/>
            <person name="Mikhailova N."/>
            <person name="Lu M."/>
            <person name="Detter J.C."/>
            <person name="Tapia R."/>
            <person name="Han C."/>
            <person name="Land M."/>
            <person name="Hauser L."/>
            <person name="Markowitz V."/>
            <person name="Cheng J.-F."/>
            <person name="Hugenholtz P."/>
            <person name="Woyke T."/>
            <person name="Wu D."/>
            <person name="Spring S."/>
            <person name="Schroeder M."/>
            <person name="Brambilla E."/>
            <person name="Klenk H.-P."/>
            <person name="Eisen J.A."/>
        </authorList>
    </citation>
    <scope>NUCLEOTIDE SEQUENCE [LARGE SCALE GENOMIC DNA]</scope>
    <source>
        <strain evidence="10">ATCC 700847 / DSM 10411 / MH2</strain>
    </source>
</reference>
<dbReference type="CDD" id="cd03257">
    <property type="entry name" value="ABC_NikE_OppD_transporters"/>
    <property type="match status" value="1"/>
</dbReference>
<dbReference type="PANTHER" id="PTHR43297:SF2">
    <property type="entry name" value="DIPEPTIDE TRANSPORT ATP-BINDING PROTEIN DPPD"/>
    <property type="match status" value="1"/>
</dbReference>
<evidence type="ECO:0000313" key="10">
    <source>
        <dbReference type="Proteomes" id="UP000008139"/>
    </source>
</evidence>
<dbReference type="EC" id="3.6.3.24" evidence="9"/>
<keyword evidence="3" id="KW-0813">Transport</keyword>
<dbReference type="PROSITE" id="PS00211">
    <property type="entry name" value="ABC_TRANSPORTER_1"/>
    <property type="match status" value="1"/>
</dbReference>
<keyword evidence="6" id="KW-0067">ATP-binding</keyword>
<dbReference type="GO" id="GO:0005524">
    <property type="term" value="F:ATP binding"/>
    <property type="evidence" value="ECO:0007669"/>
    <property type="project" value="UniProtKB-KW"/>
</dbReference>
<dbReference type="InterPro" id="IPR003439">
    <property type="entry name" value="ABC_transporter-like_ATP-bd"/>
</dbReference>
<dbReference type="SUPFAM" id="SSF52540">
    <property type="entry name" value="P-loop containing nucleoside triphosphate hydrolases"/>
    <property type="match status" value="1"/>
</dbReference>
<dbReference type="NCBIfam" id="TIGR01727">
    <property type="entry name" value="oligo_HPY"/>
    <property type="match status" value="1"/>
</dbReference>
<evidence type="ECO:0000256" key="5">
    <source>
        <dbReference type="ARBA" id="ARBA00022741"/>
    </source>
</evidence>
<dbReference type="STRING" id="760142.Hipma_1262"/>
<dbReference type="Pfam" id="PF00005">
    <property type="entry name" value="ABC_tran"/>
    <property type="match status" value="1"/>
</dbReference>
<dbReference type="EMBL" id="CP002606">
    <property type="protein sequence ID" value="AEA34221.1"/>
    <property type="molecule type" value="Genomic_DNA"/>
</dbReference>
<dbReference type="GO" id="GO:0015833">
    <property type="term" value="P:peptide transport"/>
    <property type="evidence" value="ECO:0007669"/>
    <property type="project" value="InterPro"/>
</dbReference>
<dbReference type="eggNOG" id="COG0444">
    <property type="taxonomic scope" value="Bacteria"/>
</dbReference>
<dbReference type="InterPro" id="IPR027417">
    <property type="entry name" value="P-loop_NTPase"/>
</dbReference>
<evidence type="ECO:0000313" key="9">
    <source>
        <dbReference type="EMBL" id="AEA34221.1"/>
    </source>
</evidence>
<evidence type="ECO:0000256" key="6">
    <source>
        <dbReference type="ARBA" id="ARBA00022840"/>
    </source>
</evidence>
<dbReference type="InterPro" id="IPR017871">
    <property type="entry name" value="ABC_transporter-like_CS"/>
</dbReference>
<proteinExistence type="inferred from homology"/>
<dbReference type="GO" id="GO:0016887">
    <property type="term" value="F:ATP hydrolysis activity"/>
    <property type="evidence" value="ECO:0007669"/>
    <property type="project" value="InterPro"/>
</dbReference>
<keyword evidence="9" id="KW-0378">Hydrolase</keyword>
<gene>
    <name evidence="9" type="ordered locus">Hipma_1262</name>
</gene>
<dbReference type="InParanoid" id="F2LXA7"/>
<dbReference type="GO" id="GO:0005886">
    <property type="term" value="C:plasma membrane"/>
    <property type="evidence" value="ECO:0007669"/>
    <property type="project" value="UniProtKB-SubCell"/>
</dbReference>
<evidence type="ECO:0000256" key="4">
    <source>
        <dbReference type="ARBA" id="ARBA00022475"/>
    </source>
</evidence>
<dbReference type="SMART" id="SM00382">
    <property type="entry name" value="AAA"/>
    <property type="match status" value="1"/>
</dbReference>
<dbReference type="Proteomes" id="UP000008139">
    <property type="component" value="Chromosome"/>
</dbReference>
<dbReference type="InterPro" id="IPR013563">
    <property type="entry name" value="Oligopep_ABC_C"/>
</dbReference>